<feature type="transmembrane region" description="Helical" evidence="1">
    <location>
        <begin position="54"/>
        <end position="74"/>
    </location>
</feature>
<feature type="transmembrane region" description="Helical" evidence="1">
    <location>
        <begin position="21"/>
        <end position="42"/>
    </location>
</feature>
<dbReference type="Proteomes" id="UP001220610">
    <property type="component" value="Chromosome"/>
</dbReference>
<evidence type="ECO:0000313" key="2">
    <source>
        <dbReference type="EMBL" id="WEK38028.1"/>
    </source>
</evidence>
<gene>
    <name evidence="2" type="ORF">P0Y53_11005</name>
</gene>
<keyword evidence="1" id="KW-1133">Transmembrane helix</keyword>
<reference evidence="2" key="1">
    <citation type="submission" date="2023-03" db="EMBL/GenBank/DDBJ databases">
        <title>Andean soil-derived lignocellulolytic bacterial consortium as a source of novel taxa and putative plastic-active enzymes.</title>
        <authorList>
            <person name="Diaz-Garcia L."/>
            <person name="Chuvochina M."/>
            <person name="Feuerriegel G."/>
            <person name="Bunk B."/>
            <person name="Sproer C."/>
            <person name="Streit W.R."/>
            <person name="Rodriguez L.M."/>
            <person name="Overmann J."/>
            <person name="Jimenez D.J."/>
        </authorList>
    </citation>
    <scope>NUCLEOTIDE SEQUENCE</scope>
    <source>
        <strain evidence="2">MAG 7</strain>
    </source>
</reference>
<dbReference type="EMBL" id="CP119311">
    <property type="protein sequence ID" value="WEK38028.1"/>
    <property type="molecule type" value="Genomic_DNA"/>
</dbReference>
<keyword evidence="1" id="KW-0472">Membrane</keyword>
<keyword evidence="1" id="KW-0812">Transmembrane</keyword>
<evidence type="ECO:0000313" key="3">
    <source>
        <dbReference type="Proteomes" id="UP001220610"/>
    </source>
</evidence>
<name>A0AAJ6BI73_9BACT</name>
<proteinExistence type="predicted"/>
<protein>
    <submittedName>
        <fullName evidence="2">Uncharacterized protein</fullName>
    </submittedName>
</protein>
<evidence type="ECO:0000256" key="1">
    <source>
        <dbReference type="SAM" id="Phobius"/>
    </source>
</evidence>
<accession>A0AAJ6BI73</accession>
<sequence length="111" mass="13167">MLNTVEKRFVRYWEEQREGGFWAYCLLYLLAGTFVATLVLYFVLNMFSVKLLGLIWKIPSVSFVTIAISIVLSWRRNEQKLRNLIQREVREAKKLDEIRLTGKDLDLPRNN</sequence>
<dbReference type="AlphaFoldDB" id="A0AAJ6BI73"/>
<organism evidence="2 3">
    <name type="scientific">Candidatus Pseudobacter hemicellulosilyticus</name>
    <dbReference type="NCBI Taxonomy" id="3121375"/>
    <lineage>
        <taxon>Bacteria</taxon>
        <taxon>Pseudomonadati</taxon>
        <taxon>Bacteroidota</taxon>
        <taxon>Chitinophagia</taxon>
        <taxon>Chitinophagales</taxon>
        <taxon>Chitinophagaceae</taxon>
        <taxon>Pseudobacter</taxon>
    </lineage>
</organism>